<dbReference type="PANTHER" id="PTHR48100:SF62">
    <property type="entry name" value="GLUCOSYL-3-PHOSPHOGLYCERATE PHOSPHATASE"/>
    <property type="match status" value="1"/>
</dbReference>
<dbReference type="InterPro" id="IPR050275">
    <property type="entry name" value="PGM_Phosphatase"/>
</dbReference>
<dbReference type="Gene3D" id="3.40.50.1240">
    <property type="entry name" value="Phosphoglycerate mutase-like"/>
    <property type="match status" value="1"/>
</dbReference>
<evidence type="ECO:0000313" key="2">
    <source>
        <dbReference type="Proteomes" id="UP001560267"/>
    </source>
</evidence>
<accession>A0ABV3Y8U3</accession>
<dbReference type="Proteomes" id="UP001560267">
    <property type="component" value="Unassembled WGS sequence"/>
</dbReference>
<gene>
    <name evidence="1" type="ORF">AB6A68_13600</name>
</gene>
<dbReference type="SMART" id="SM00855">
    <property type="entry name" value="PGAM"/>
    <property type="match status" value="1"/>
</dbReference>
<name>A0ABV3Y8U3_9ACTN</name>
<keyword evidence="2" id="KW-1185">Reference proteome</keyword>
<dbReference type="InterPro" id="IPR013078">
    <property type="entry name" value="His_Pase_superF_clade-1"/>
</dbReference>
<dbReference type="InterPro" id="IPR029033">
    <property type="entry name" value="His_PPase_superfam"/>
</dbReference>
<protein>
    <submittedName>
        <fullName evidence="1">Histidine phosphatase family protein</fullName>
    </submittedName>
</protein>
<dbReference type="Pfam" id="PF00300">
    <property type="entry name" value="His_Phos_1"/>
    <property type="match status" value="1"/>
</dbReference>
<reference evidence="1 2" key="1">
    <citation type="submission" date="2024-07" db="EMBL/GenBank/DDBJ databases">
        <title>Draft Genome Sequence of Ferrimicrobium acidiphilum Strain YE2023, Isolated from a Pulp of Bioleach Reactor.</title>
        <authorList>
            <person name="Elkina Y.A."/>
            <person name="Bulaeva A.G."/>
            <person name="Beletsky A.V."/>
            <person name="Mardanov A.V."/>
        </authorList>
    </citation>
    <scope>NUCLEOTIDE SEQUENCE [LARGE SCALE GENOMIC DNA]</scope>
    <source>
        <strain evidence="1 2">YE2023</strain>
    </source>
</reference>
<comment type="caution">
    <text evidence="1">The sequence shown here is derived from an EMBL/GenBank/DDBJ whole genome shotgun (WGS) entry which is preliminary data.</text>
</comment>
<evidence type="ECO:0000313" key="1">
    <source>
        <dbReference type="EMBL" id="MEX6430859.1"/>
    </source>
</evidence>
<dbReference type="RefSeq" id="WP_298384198.1">
    <property type="nucleotide sequence ID" value="NZ_JBFSHR010000096.1"/>
</dbReference>
<sequence>MCWWGSRDGNDRREAVALSPPPTRLILVRHGATPTTGKILPGRAVGLHLADYGHRQAAAVADQLPARFGAITALLTSPLERAQETAQPLSERLGMTPKIEPRLVECDFGEWTGASLAKLYRKPAWRELMMQAGNFRFPGGESLREVLDRMLDLVSDLRTHHKSETIVGFTHADPIKILTTEALGMHIDQMHRISVATASMTAFVISEVGINLDSLNTGSLIGGSPA</sequence>
<dbReference type="CDD" id="cd07067">
    <property type="entry name" value="HP_PGM_like"/>
    <property type="match status" value="1"/>
</dbReference>
<organism evidence="1 2">
    <name type="scientific">Ferrimicrobium acidiphilum</name>
    <dbReference type="NCBI Taxonomy" id="121039"/>
    <lineage>
        <taxon>Bacteria</taxon>
        <taxon>Bacillati</taxon>
        <taxon>Actinomycetota</taxon>
        <taxon>Acidimicrobiia</taxon>
        <taxon>Acidimicrobiales</taxon>
        <taxon>Acidimicrobiaceae</taxon>
        <taxon>Ferrimicrobium</taxon>
    </lineage>
</organism>
<dbReference type="EMBL" id="JBFSHR010000096">
    <property type="protein sequence ID" value="MEX6430859.1"/>
    <property type="molecule type" value="Genomic_DNA"/>
</dbReference>
<dbReference type="PANTHER" id="PTHR48100">
    <property type="entry name" value="BROAD-SPECIFICITY PHOSPHATASE YOR283W-RELATED"/>
    <property type="match status" value="1"/>
</dbReference>
<proteinExistence type="predicted"/>
<dbReference type="SUPFAM" id="SSF53254">
    <property type="entry name" value="Phosphoglycerate mutase-like"/>
    <property type="match status" value="1"/>
</dbReference>